<dbReference type="SMR" id="A0A482XPK8"/>
<protein>
    <submittedName>
        <fullName evidence="2">Uncharacterized protein</fullName>
    </submittedName>
</protein>
<feature type="transmembrane region" description="Helical" evidence="1">
    <location>
        <begin position="53"/>
        <end position="72"/>
    </location>
</feature>
<accession>A0A482XPK8</accession>
<dbReference type="Proteomes" id="UP000291343">
    <property type="component" value="Unassembled WGS sequence"/>
</dbReference>
<comment type="caution">
    <text evidence="2">The sequence shown here is derived from an EMBL/GenBank/DDBJ whole genome shotgun (WGS) entry which is preliminary data.</text>
</comment>
<keyword evidence="3" id="KW-1185">Reference proteome</keyword>
<sequence>MSPKNIENQDAIQADWTPKDLPIQAAMPANGAAAEQKNGPKTALVRWDTGRSYLLLAFIICEVVWAAVYFPLQTLTDKF</sequence>
<organism evidence="2 3">
    <name type="scientific">Laodelphax striatellus</name>
    <name type="common">Small brown planthopper</name>
    <name type="synonym">Delphax striatella</name>
    <dbReference type="NCBI Taxonomy" id="195883"/>
    <lineage>
        <taxon>Eukaryota</taxon>
        <taxon>Metazoa</taxon>
        <taxon>Ecdysozoa</taxon>
        <taxon>Arthropoda</taxon>
        <taxon>Hexapoda</taxon>
        <taxon>Insecta</taxon>
        <taxon>Pterygota</taxon>
        <taxon>Neoptera</taxon>
        <taxon>Paraneoptera</taxon>
        <taxon>Hemiptera</taxon>
        <taxon>Auchenorrhyncha</taxon>
        <taxon>Fulgoroidea</taxon>
        <taxon>Delphacidae</taxon>
        <taxon>Criomorphinae</taxon>
        <taxon>Laodelphax</taxon>
    </lineage>
</organism>
<dbReference type="EMBL" id="QKKF02004189">
    <property type="protein sequence ID" value="RZF47450.1"/>
    <property type="molecule type" value="Genomic_DNA"/>
</dbReference>
<keyword evidence="1" id="KW-1133">Transmembrane helix</keyword>
<dbReference type="InParanoid" id="A0A482XPK8"/>
<dbReference type="AlphaFoldDB" id="A0A482XPK8"/>
<evidence type="ECO:0000313" key="3">
    <source>
        <dbReference type="Proteomes" id="UP000291343"/>
    </source>
</evidence>
<name>A0A482XPK8_LAOST</name>
<evidence type="ECO:0000256" key="1">
    <source>
        <dbReference type="SAM" id="Phobius"/>
    </source>
</evidence>
<dbReference type="OrthoDB" id="10276730at2759"/>
<gene>
    <name evidence="2" type="ORF">LSTR_LSTR007377</name>
</gene>
<keyword evidence="1" id="KW-0812">Transmembrane</keyword>
<evidence type="ECO:0000313" key="2">
    <source>
        <dbReference type="EMBL" id="RZF47450.1"/>
    </source>
</evidence>
<reference evidence="2 3" key="1">
    <citation type="journal article" date="2017" name="Gigascience">
        <title>Genome sequence of the small brown planthopper, Laodelphax striatellus.</title>
        <authorList>
            <person name="Zhu J."/>
            <person name="Jiang F."/>
            <person name="Wang X."/>
            <person name="Yang P."/>
            <person name="Bao Y."/>
            <person name="Zhao W."/>
            <person name="Wang W."/>
            <person name="Lu H."/>
            <person name="Wang Q."/>
            <person name="Cui N."/>
            <person name="Li J."/>
            <person name="Chen X."/>
            <person name="Luo L."/>
            <person name="Yu J."/>
            <person name="Kang L."/>
            <person name="Cui F."/>
        </authorList>
    </citation>
    <scope>NUCLEOTIDE SEQUENCE [LARGE SCALE GENOMIC DNA]</scope>
    <source>
        <strain evidence="2">Lst14</strain>
    </source>
</reference>
<keyword evidence="1" id="KW-0472">Membrane</keyword>
<proteinExistence type="predicted"/>